<evidence type="ECO:0000313" key="4">
    <source>
        <dbReference type="EMBL" id="QHI73643.1"/>
    </source>
</evidence>
<dbReference type="Pfam" id="PF01890">
    <property type="entry name" value="CbiG_C"/>
    <property type="match status" value="1"/>
</dbReference>
<dbReference type="Gene3D" id="3.30.420.180">
    <property type="entry name" value="CobE/GbiG C-terminal domain"/>
    <property type="match status" value="1"/>
</dbReference>
<dbReference type="EMBL" id="CP047591">
    <property type="protein sequence ID" value="QHI73643.1"/>
    <property type="molecule type" value="Genomic_DNA"/>
</dbReference>
<dbReference type="SUPFAM" id="SSF159672">
    <property type="entry name" value="CbiG N-terminal domain-like"/>
    <property type="match status" value="1"/>
</dbReference>
<dbReference type="InterPro" id="IPR052553">
    <property type="entry name" value="CbiG_hydrolase"/>
</dbReference>
<proteinExistence type="predicted"/>
<feature type="domain" description="Cobalamin biosynthesis central region" evidence="3">
    <location>
        <begin position="139"/>
        <end position="228"/>
    </location>
</feature>
<dbReference type="GO" id="GO:0009236">
    <property type="term" value="P:cobalamin biosynthetic process"/>
    <property type="evidence" value="ECO:0007669"/>
    <property type="project" value="InterPro"/>
</dbReference>
<dbReference type="Pfam" id="PF11760">
    <property type="entry name" value="CbiG_N"/>
    <property type="match status" value="1"/>
</dbReference>
<dbReference type="InterPro" id="IPR038029">
    <property type="entry name" value="GbiG_N_sf"/>
</dbReference>
<organism evidence="4 5">
    <name type="scientific">Aminipila terrae</name>
    <dbReference type="NCBI Taxonomy" id="2697030"/>
    <lineage>
        <taxon>Bacteria</taxon>
        <taxon>Bacillati</taxon>
        <taxon>Bacillota</taxon>
        <taxon>Clostridia</taxon>
        <taxon>Peptostreptococcales</taxon>
        <taxon>Anaerovoracaceae</taxon>
        <taxon>Aminipila</taxon>
    </lineage>
</organism>
<feature type="domain" description="CobE/GbiG C-terminal" evidence="1">
    <location>
        <begin position="231"/>
        <end position="349"/>
    </location>
</feature>
<dbReference type="AlphaFoldDB" id="A0A6P1MKG4"/>
<keyword evidence="5" id="KW-1185">Reference proteome</keyword>
<dbReference type="InterPro" id="IPR021744">
    <property type="entry name" value="CbiG_N"/>
</dbReference>
<name>A0A6P1MKG4_9FIRM</name>
<dbReference type="RefSeq" id="WP_162363408.1">
    <property type="nucleotide sequence ID" value="NZ_CP047591.1"/>
</dbReference>
<protein>
    <submittedName>
        <fullName evidence="4">Cobalamin biosynthesis protein CbiG</fullName>
    </submittedName>
</protein>
<evidence type="ECO:0000259" key="1">
    <source>
        <dbReference type="Pfam" id="PF01890"/>
    </source>
</evidence>
<dbReference type="InterPro" id="IPR021745">
    <property type="entry name" value="CbiG_mid"/>
</dbReference>
<dbReference type="SUPFAM" id="SSF159664">
    <property type="entry name" value="CobE/GbiG C-terminal domain-like"/>
    <property type="match status" value="1"/>
</dbReference>
<gene>
    <name evidence="4" type="ORF">Ami3637_15795</name>
</gene>
<dbReference type="Proteomes" id="UP000463883">
    <property type="component" value="Chromosome"/>
</dbReference>
<dbReference type="Gene3D" id="3.40.50.11220">
    <property type="match status" value="1"/>
</dbReference>
<feature type="domain" description="Cobalamin synthesis G N-terminal" evidence="2">
    <location>
        <begin position="54"/>
        <end position="134"/>
    </location>
</feature>
<dbReference type="InterPro" id="IPR036518">
    <property type="entry name" value="CobE/GbiG_C_sf"/>
</dbReference>
<dbReference type="PANTHER" id="PTHR37477">
    <property type="entry name" value="COBALT-PRECORRIN-5A HYDROLASE"/>
    <property type="match status" value="1"/>
</dbReference>
<accession>A0A6P1MKG4</accession>
<sequence>MRIALISFTLNGGRTCKLIAEKLSLMGEMCLAYGMKDWASDMGLIPMEKSLGKWTKEAFENNDAIIFIGATGIAVRAIAPNLKSKDQDPAIIAIDETGQYVISLLSGHLGGANKLASVIAEAMDAIPVITTATDINKQFAVDVWAKSQNLHLVNLKAAKQVSADILKGKMVYLYYDGHIEGNTPQGIQRIDAVTLKEKIHEGETCIVITEKVLESLKGRDKFLLQLVPQNISVGMGCKKDISYKAVLELFEKALAETHVRLESIQNLASIDLKKSEKSLIKLAEKFHIPFITFSGEELMNVQGEFTPSSFVRSITGVENVCERAAVASAPDSTLLLRKQSLNGVTVAIARKDITLSFVENY</sequence>
<reference evidence="4 5" key="1">
    <citation type="submission" date="2020-01" db="EMBL/GenBank/DDBJ databases">
        <title>Genomic analysis of Aminipila sp. CBA3637.</title>
        <authorList>
            <person name="Kim Y.B."/>
            <person name="Roh S.W."/>
        </authorList>
    </citation>
    <scope>NUCLEOTIDE SEQUENCE [LARGE SCALE GENOMIC DNA]</scope>
    <source>
        <strain evidence="4 5">CBA3637</strain>
    </source>
</reference>
<evidence type="ECO:0000259" key="2">
    <source>
        <dbReference type="Pfam" id="PF11760"/>
    </source>
</evidence>
<evidence type="ECO:0000313" key="5">
    <source>
        <dbReference type="Proteomes" id="UP000463883"/>
    </source>
</evidence>
<dbReference type="InterPro" id="IPR002750">
    <property type="entry name" value="CobE/GbiG_C"/>
</dbReference>
<dbReference type="KEGG" id="amic:Ami3637_15795"/>
<dbReference type="Pfam" id="PF11761">
    <property type="entry name" value="CbiG_mid"/>
    <property type="match status" value="1"/>
</dbReference>
<evidence type="ECO:0000259" key="3">
    <source>
        <dbReference type="Pfam" id="PF11761"/>
    </source>
</evidence>
<dbReference type="PANTHER" id="PTHR37477:SF1">
    <property type="entry name" value="COBALT-PRECORRIN-5A HYDROLASE"/>
    <property type="match status" value="1"/>
</dbReference>